<protein>
    <submittedName>
        <fullName evidence="2">MBL fold metallo-hydrolase</fullName>
    </submittedName>
</protein>
<reference evidence="2" key="2">
    <citation type="submission" date="2021-09" db="EMBL/GenBank/DDBJ databases">
        <authorList>
            <person name="Gilroy R."/>
        </authorList>
    </citation>
    <scope>NUCLEOTIDE SEQUENCE</scope>
    <source>
        <strain evidence="2">ChiHjej13B12-14962</strain>
    </source>
</reference>
<dbReference type="Proteomes" id="UP000703315">
    <property type="component" value="Unassembled WGS sequence"/>
</dbReference>
<dbReference type="InterPro" id="IPR001279">
    <property type="entry name" value="Metallo-B-lactamas"/>
</dbReference>
<dbReference type="AlphaFoldDB" id="A0A921FM68"/>
<dbReference type="EMBL" id="DYXC01000041">
    <property type="protein sequence ID" value="HJF13797.1"/>
    <property type="molecule type" value="Genomic_DNA"/>
</dbReference>
<dbReference type="PANTHER" id="PTHR43223">
    <property type="entry name" value="ALKYL/ARYL-SULFATASE"/>
    <property type="match status" value="1"/>
</dbReference>
<evidence type="ECO:0000313" key="3">
    <source>
        <dbReference type="Proteomes" id="UP000703315"/>
    </source>
</evidence>
<dbReference type="PANTHER" id="PTHR43223:SF1">
    <property type="entry name" value="ALKYL_ARYL-SULFATASE BDS1"/>
    <property type="match status" value="1"/>
</dbReference>
<dbReference type="GO" id="GO:0018741">
    <property type="term" value="F:linear primary-alkylsulfatase activity"/>
    <property type="evidence" value="ECO:0007669"/>
    <property type="project" value="TreeGrafter"/>
</dbReference>
<sequence length="237" mass="26232">MYQARGFDLSVMSLIETNPGVIVIDPLISAETATVAFDFYGGHRSKRKNVTVIFTHSPVDHFGGVLDIVEPSEALRLVPSKSSLLKAFRSTPLQRMCMPVLPWDDVWVICMAPRMRASPRDQLEPGWGRPLLVGKPASFLQAWRFMKPAKLLTLTVLRLSSKWLQVPKPLLKCIFTSLATALCMAENVARWSGQRSTCMVPVSDGSYFTFRGSRGGTFDIASLATVGRESSLHFLGV</sequence>
<accession>A0A921FM68</accession>
<comment type="caution">
    <text evidence="2">The sequence shown here is derived from an EMBL/GenBank/DDBJ whole genome shotgun (WGS) entry which is preliminary data.</text>
</comment>
<dbReference type="Gene3D" id="3.60.15.30">
    <property type="entry name" value="Metallo-beta-lactamase domain"/>
    <property type="match status" value="1"/>
</dbReference>
<dbReference type="SUPFAM" id="SSF56281">
    <property type="entry name" value="Metallo-hydrolase/oxidoreductase"/>
    <property type="match status" value="1"/>
</dbReference>
<dbReference type="InterPro" id="IPR052195">
    <property type="entry name" value="Bact_Alkyl/Aryl-Sulfatase"/>
</dbReference>
<evidence type="ECO:0000259" key="1">
    <source>
        <dbReference type="Pfam" id="PF00753"/>
    </source>
</evidence>
<proteinExistence type="predicted"/>
<dbReference type="InterPro" id="IPR036866">
    <property type="entry name" value="RibonucZ/Hydroxyglut_hydro"/>
</dbReference>
<reference evidence="2" key="1">
    <citation type="journal article" date="2021" name="PeerJ">
        <title>Extensive microbial diversity within the chicken gut microbiome revealed by metagenomics and culture.</title>
        <authorList>
            <person name="Gilroy R."/>
            <person name="Ravi A."/>
            <person name="Getino M."/>
            <person name="Pursley I."/>
            <person name="Horton D.L."/>
            <person name="Alikhan N.F."/>
            <person name="Baker D."/>
            <person name="Gharbi K."/>
            <person name="Hall N."/>
            <person name="Watson M."/>
            <person name="Adriaenssens E.M."/>
            <person name="Foster-Nyarko E."/>
            <person name="Jarju S."/>
            <person name="Secka A."/>
            <person name="Antonio M."/>
            <person name="Oren A."/>
            <person name="Chaudhuri R.R."/>
            <person name="La Ragione R."/>
            <person name="Hildebrand F."/>
            <person name="Pallen M.J."/>
        </authorList>
    </citation>
    <scope>NUCLEOTIDE SEQUENCE</scope>
    <source>
        <strain evidence="2">ChiHjej13B12-14962</strain>
    </source>
</reference>
<name>A0A921FM68_9MICC</name>
<dbReference type="GO" id="GO:0018909">
    <property type="term" value="P:dodecyl sulfate metabolic process"/>
    <property type="evidence" value="ECO:0007669"/>
    <property type="project" value="TreeGrafter"/>
</dbReference>
<gene>
    <name evidence="2" type="ORF">K8V32_03195</name>
</gene>
<feature type="domain" description="Metallo-beta-lactamase" evidence="1">
    <location>
        <begin position="6"/>
        <end position="71"/>
    </location>
</feature>
<organism evidence="2 3">
    <name type="scientific">Enteractinococcus helveticum</name>
    <dbReference type="NCBI Taxonomy" id="1837282"/>
    <lineage>
        <taxon>Bacteria</taxon>
        <taxon>Bacillati</taxon>
        <taxon>Actinomycetota</taxon>
        <taxon>Actinomycetes</taxon>
        <taxon>Micrococcales</taxon>
        <taxon>Micrococcaceae</taxon>
    </lineage>
</organism>
<dbReference type="Pfam" id="PF00753">
    <property type="entry name" value="Lactamase_B"/>
    <property type="match status" value="1"/>
</dbReference>
<evidence type="ECO:0000313" key="2">
    <source>
        <dbReference type="EMBL" id="HJF13797.1"/>
    </source>
</evidence>
<dbReference type="RefSeq" id="WP_303902798.1">
    <property type="nucleotide sequence ID" value="NZ_DYXC01000041.1"/>
</dbReference>